<evidence type="ECO:0000256" key="3">
    <source>
        <dbReference type="SAM" id="Coils"/>
    </source>
</evidence>
<dbReference type="RefSeq" id="WP_053968811.1">
    <property type="nucleotide sequence ID" value="NZ_LIUF01000004.1"/>
</dbReference>
<organism evidence="5 6">
    <name type="scientific">Haloarcula rubripromontorii</name>
    <dbReference type="NCBI Taxonomy" id="1705562"/>
    <lineage>
        <taxon>Archaea</taxon>
        <taxon>Methanobacteriati</taxon>
        <taxon>Methanobacteriota</taxon>
        <taxon>Stenosarchaea group</taxon>
        <taxon>Halobacteria</taxon>
        <taxon>Halobacteriales</taxon>
        <taxon>Haloarculaceae</taxon>
        <taxon>Haloarcula</taxon>
    </lineage>
</organism>
<evidence type="ECO:0000313" key="6">
    <source>
        <dbReference type="Proteomes" id="UP000037729"/>
    </source>
</evidence>
<comment type="caution">
    <text evidence="5">The sequence shown here is derived from an EMBL/GenBank/DDBJ whole genome shotgun (WGS) entry which is preliminary data.</text>
</comment>
<reference evidence="5 6" key="1">
    <citation type="submission" date="2015-08" db="EMBL/GenBank/DDBJ databases">
        <title>Genomes of Isolates from Cabo Rojo, PR.</title>
        <authorList>
            <person name="Sanchez-Nieves R.L."/>
            <person name="Montalvo-Rodriguez R."/>
        </authorList>
    </citation>
    <scope>NUCLEOTIDE SEQUENCE [LARGE SCALE GENOMIC DNA]</scope>
    <source>
        <strain evidence="5 6">SL3</strain>
    </source>
</reference>
<dbReference type="PANTHER" id="PTHR32114">
    <property type="entry name" value="ABC TRANSPORTER ABCH.3"/>
    <property type="match status" value="1"/>
</dbReference>
<sequence>MSWNIEIERIAGILEGSATIEPGLNVVRGSNWQGKSSFIESIKTALGTSTELTEGEDNGAVHLETPTGAYDVTLSRENGTVVRHGEPYLSDEYDVIRAELFACLDERNEVRRAVRAGENLEDVLLRPLDFQNIDSQIETLQREREQIETELTQAREAKKRIPSVQKKVTRLEDEIEDLRGRRETIDSEAGSDDSSESVRRQLSQARTEQNQAKNRVERLEQSIERTEQRLSDRQDALDALEIPEYNDIEDRLSEARERLSEVERDAEVLQSVYSATEMVLSEDRLDLLTEVERDIAGDTVACWTCGSETTRADLADQLDTIGSELTALRAQKETYRDTVEELETQREEISQARRRKADLEEDIAELKTTLADRKQSLGTARHRLEQAQEDVERLSDHVDATVAELSDVESEIKYREAELEDTADELAQLETRAARADTLETELESLRDDLAELRNRKDRIKRESREAFDTAMQDILSRFGTGFETARLTADFDIVVARDGQEASLDALSEGELELIGFVAALAGRQSFDVGDAVPLLLVDGLGGLDDDNLHTLIEYLQQGTEYLVFTAYPEYTAFDGREIDPTQWSVANEKAASAD</sequence>
<feature type="compositionally biased region" description="Basic and acidic residues" evidence="4">
    <location>
        <begin position="214"/>
        <end position="235"/>
    </location>
</feature>
<keyword evidence="6" id="KW-1185">Reference proteome</keyword>
<dbReference type="OrthoDB" id="241568at2157"/>
<protein>
    <submittedName>
        <fullName evidence="5">ATPase</fullName>
    </submittedName>
</protein>
<dbReference type="SUPFAM" id="SSF52540">
    <property type="entry name" value="P-loop containing nucleoside triphosphate hydrolases"/>
    <property type="match status" value="2"/>
</dbReference>
<dbReference type="NCBIfam" id="NF045487">
    <property type="entry name" value="ASRP"/>
    <property type="match status" value="1"/>
</dbReference>
<comment type="similarity">
    <text evidence="2">Belongs to the Sph1/Sph2 family.</text>
</comment>
<evidence type="ECO:0000313" key="5">
    <source>
        <dbReference type="EMBL" id="KOX92600.1"/>
    </source>
</evidence>
<evidence type="ECO:0000256" key="2">
    <source>
        <dbReference type="ARBA" id="ARBA00049666"/>
    </source>
</evidence>
<feature type="compositionally biased region" description="Polar residues" evidence="4">
    <location>
        <begin position="200"/>
        <end position="213"/>
    </location>
</feature>
<accession>A0A0N0BNK4</accession>
<dbReference type="PATRIC" id="fig|1705562.3.peg.3571"/>
<name>A0A0N0BNK4_9EURY</name>
<dbReference type="AlphaFoldDB" id="A0A0N0BNK4"/>
<dbReference type="PANTHER" id="PTHR32114:SF2">
    <property type="entry name" value="ABC TRANSPORTER ABCH.3"/>
    <property type="match status" value="1"/>
</dbReference>
<dbReference type="Gene3D" id="3.40.50.300">
    <property type="entry name" value="P-loop containing nucleotide triphosphate hydrolases"/>
    <property type="match status" value="2"/>
</dbReference>
<proteinExistence type="inferred from homology"/>
<feature type="region of interest" description="Disordered" evidence="4">
    <location>
        <begin position="179"/>
        <end position="235"/>
    </location>
</feature>
<keyword evidence="1 3" id="KW-0175">Coiled coil</keyword>
<gene>
    <name evidence="5" type="ORF">AMS69_14770</name>
</gene>
<dbReference type="STRING" id="1705562.AMS69_14770"/>
<dbReference type="EMBL" id="LIUF01000004">
    <property type="protein sequence ID" value="KOX92600.1"/>
    <property type="molecule type" value="Genomic_DNA"/>
</dbReference>
<feature type="coiled-coil region" evidence="3">
    <location>
        <begin position="325"/>
        <end position="470"/>
    </location>
</feature>
<dbReference type="InterPro" id="IPR027417">
    <property type="entry name" value="P-loop_NTPase"/>
</dbReference>
<evidence type="ECO:0000256" key="4">
    <source>
        <dbReference type="SAM" id="MobiDB-lite"/>
    </source>
</evidence>
<evidence type="ECO:0000256" key="1">
    <source>
        <dbReference type="ARBA" id="ARBA00023054"/>
    </source>
</evidence>
<dbReference type="Proteomes" id="UP000037729">
    <property type="component" value="Unassembled WGS sequence"/>
</dbReference>